<feature type="region of interest" description="Disordered" evidence="8">
    <location>
        <begin position="229"/>
        <end position="250"/>
    </location>
</feature>
<evidence type="ECO:0000313" key="10">
    <source>
        <dbReference type="WBParaSite" id="Pan_g3701.t1"/>
    </source>
</evidence>
<proteinExistence type="inferred from homology"/>
<feature type="transmembrane region" description="Helical" evidence="7">
    <location>
        <begin position="142"/>
        <end position="162"/>
    </location>
</feature>
<dbReference type="Proteomes" id="UP000492821">
    <property type="component" value="Unassembled WGS sequence"/>
</dbReference>
<evidence type="ECO:0000256" key="7">
    <source>
        <dbReference type="RuleBase" id="RU363059"/>
    </source>
</evidence>
<comment type="function">
    <text evidence="7">May be involved in the degradation of misfolded endoplasmic reticulum (ER) luminal proteins.</text>
</comment>
<comment type="similarity">
    <text evidence="2 7">Belongs to the derlin family.</text>
</comment>
<comment type="subcellular location">
    <subcellularLocation>
        <location evidence="1 7">Endoplasmic reticulum membrane</location>
        <topology evidence="1 7">Multi-pass membrane protein</topology>
    </subcellularLocation>
</comment>
<name>A0A7E4VWS5_PANRE</name>
<evidence type="ECO:0000256" key="6">
    <source>
        <dbReference type="ARBA" id="ARBA00023136"/>
    </source>
</evidence>
<dbReference type="InterPro" id="IPR035952">
    <property type="entry name" value="Rhomboid-like_sf"/>
</dbReference>
<feature type="transmembrane region" description="Helical" evidence="7">
    <location>
        <begin position="174"/>
        <end position="191"/>
    </location>
</feature>
<organism evidence="9 10">
    <name type="scientific">Panagrellus redivivus</name>
    <name type="common">Microworm</name>
    <dbReference type="NCBI Taxonomy" id="6233"/>
    <lineage>
        <taxon>Eukaryota</taxon>
        <taxon>Metazoa</taxon>
        <taxon>Ecdysozoa</taxon>
        <taxon>Nematoda</taxon>
        <taxon>Chromadorea</taxon>
        <taxon>Rhabditida</taxon>
        <taxon>Tylenchina</taxon>
        <taxon>Panagrolaimomorpha</taxon>
        <taxon>Panagrolaimoidea</taxon>
        <taxon>Panagrolaimidae</taxon>
        <taxon>Panagrellus</taxon>
    </lineage>
</organism>
<dbReference type="GO" id="GO:0005789">
    <property type="term" value="C:endoplasmic reticulum membrane"/>
    <property type="evidence" value="ECO:0007669"/>
    <property type="project" value="UniProtKB-SubCell"/>
</dbReference>
<feature type="transmembrane region" description="Helical" evidence="7">
    <location>
        <begin position="98"/>
        <end position="122"/>
    </location>
</feature>
<evidence type="ECO:0000256" key="8">
    <source>
        <dbReference type="SAM" id="MobiDB-lite"/>
    </source>
</evidence>
<dbReference type="GO" id="GO:0006950">
    <property type="term" value="P:response to stress"/>
    <property type="evidence" value="ECO:0007669"/>
    <property type="project" value="UniProtKB-ARBA"/>
</dbReference>
<reference evidence="9" key="1">
    <citation type="journal article" date="2013" name="Genetics">
        <title>The draft genome and transcriptome of Panagrellus redivivus are shaped by the harsh demands of a free-living lifestyle.</title>
        <authorList>
            <person name="Srinivasan J."/>
            <person name="Dillman A.R."/>
            <person name="Macchietto M.G."/>
            <person name="Heikkinen L."/>
            <person name="Lakso M."/>
            <person name="Fracchia K.M."/>
            <person name="Antoshechkin I."/>
            <person name="Mortazavi A."/>
            <person name="Wong G."/>
            <person name="Sternberg P.W."/>
        </authorList>
    </citation>
    <scope>NUCLEOTIDE SEQUENCE [LARGE SCALE GENOMIC DNA]</scope>
    <source>
        <strain evidence="9">MT8872</strain>
    </source>
</reference>
<feature type="transmembrane region" description="Helical" evidence="7">
    <location>
        <begin position="59"/>
        <end position="78"/>
    </location>
</feature>
<feature type="transmembrane region" description="Helical" evidence="7">
    <location>
        <begin position="17"/>
        <end position="39"/>
    </location>
</feature>
<evidence type="ECO:0000256" key="5">
    <source>
        <dbReference type="ARBA" id="ARBA00022989"/>
    </source>
</evidence>
<dbReference type="WBParaSite" id="Pan_g3701.t1">
    <property type="protein sequence ID" value="Pan_g3701.t1"/>
    <property type="gene ID" value="Pan_g3701"/>
</dbReference>
<sequence>MSDFSDWYKGIPEITRYWFTGSVVLPLLGRLGVFSPYIMLLDWNLFFYKFQIWRPITALFYYPVTPQTGFHWLMMLYFMYNYSKNLETGQFTGRPADYFFMLAFNWIICTIACFATGIYFMLEPMVLSVLYVFCQFNRDTIVSFWFGTRFKAIYLPWILVAFDMVLRGGGTNGIIGILVGHFFYFLAFQYPQDNGTTIISTPSFLYKLFPSQVGGVHGFGNVNEVRRPAANNDNNTGARNWGRGHTLGGN</sequence>
<accession>A0A7E4VWS5</accession>
<dbReference type="Pfam" id="PF04511">
    <property type="entry name" value="DER1"/>
    <property type="match status" value="1"/>
</dbReference>
<reference evidence="10" key="2">
    <citation type="submission" date="2020-10" db="UniProtKB">
        <authorList>
            <consortium name="WormBaseParasite"/>
        </authorList>
    </citation>
    <scope>IDENTIFICATION</scope>
</reference>
<keyword evidence="5 7" id="KW-1133">Transmembrane helix</keyword>
<keyword evidence="4 7" id="KW-0256">Endoplasmic reticulum</keyword>
<dbReference type="InterPro" id="IPR007599">
    <property type="entry name" value="DER1"/>
</dbReference>
<keyword evidence="6 7" id="KW-0472">Membrane</keyword>
<dbReference type="SUPFAM" id="SSF144091">
    <property type="entry name" value="Rhomboid-like"/>
    <property type="match status" value="1"/>
</dbReference>
<evidence type="ECO:0000256" key="1">
    <source>
        <dbReference type="ARBA" id="ARBA00004477"/>
    </source>
</evidence>
<evidence type="ECO:0000256" key="4">
    <source>
        <dbReference type="ARBA" id="ARBA00022824"/>
    </source>
</evidence>
<evidence type="ECO:0000256" key="3">
    <source>
        <dbReference type="ARBA" id="ARBA00022692"/>
    </source>
</evidence>
<protein>
    <recommendedName>
        <fullName evidence="7">Derlin</fullName>
    </recommendedName>
</protein>
<evidence type="ECO:0000313" key="9">
    <source>
        <dbReference type="Proteomes" id="UP000492821"/>
    </source>
</evidence>
<keyword evidence="3 7" id="KW-0812">Transmembrane</keyword>
<keyword evidence="9" id="KW-1185">Reference proteome</keyword>
<dbReference type="AlphaFoldDB" id="A0A7E4VWS5"/>
<evidence type="ECO:0000256" key="2">
    <source>
        <dbReference type="ARBA" id="ARBA00008917"/>
    </source>
</evidence>
<dbReference type="PANTHER" id="PTHR11009">
    <property type="entry name" value="DER1-LIKE PROTEIN, DERLIN"/>
    <property type="match status" value="1"/>
</dbReference>